<dbReference type="InterPro" id="IPR036852">
    <property type="entry name" value="Peptidase_S8/S53_dom_sf"/>
</dbReference>
<comment type="caution">
    <text evidence="9">The sequence shown here is derived from an EMBL/GenBank/DDBJ whole genome shotgun (WGS) entry which is preliminary data.</text>
</comment>
<dbReference type="InterPro" id="IPR000209">
    <property type="entry name" value="Peptidase_S8/S53_dom"/>
</dbReference>
<dbReference type="InterPro" id="IPR050131">
    <property type="entry name" value="Peptidase_S8_subtilisin-like"/>
</dbReference>
<comment type="similarity">
    <text evidence="1 5">Belongs to the peptidase S8 family.</text>
</comment>
<dbReference type="GO" id="GO:0006508">
    <property type="term" value="P:proteolysis"/>
    <property type="evidence" value="ECO:0007669"/>
    <property type="project" value="UniProtKB-KW"/>
</dbReference>
<dbReference type="PANTHER" id="PTHR43806:SF67">
    <property type="entry name" value="EGF-LIKE DOMAIN-CONTAINING PROTEIN"/>
    <property type="match status" value="1"/>
</dbReference>
<feature type="active site" description="Charge relay system" evidence="5">
    <location>
        <position position="214"/>
    </location>
</feature>
<feature type="active site" description="Charge relay system" evidence="5">
    <location>
        <position position="178"/>
    </location>
</feature>
<feature type="compositionally biased region" description="Basic and acidic residues" evidence="6">
    <location>
        <begin position="732"/>
        <end position="765"/>
    </location>
</feature>
<evidence type="ECO:0000313" key="9">
    <source>
        <dbReference type="EMBL" id="ODM98663.1"/>
    </source>
</evidence>
<keyword evidence="7" id="KW-0732">Signal</keyword>
<sequence length="811" mass="88463">MLKILTALLLIAAVCGSSKISSDLNSSLHTGEQLNIIVSMHGGTTSTLRRIEYQRISNRELRLNALHEALVANSEQSQRSLLKLLSSRNVEFKSIWISNKVYVKNADREIVHLIATDPEVKCIDMEQIVPLHEPVESKQTSAPLQDENQWGIVRIQAPEAWREPGTPNGSGVVVANIDTGVSPKHEALRDNFFGEYGWFDPLTETDFPFDGAGHGSHTMGIAVGSHGIGVAPGAKWAACKACGTMCMQSNLLLCGQFFACPTLTNGSNPDCSKAPNIVSNSWGGMGGNPWFYEVLDAWHLVGIIPVFSAGNVGPECFTVGSPADQLATIGVGSTRDDDAISRFSAVGPSIEENRMKPDIVAPGQDIVSASHLGNETYRLMSGTSMAAPHAAGTIALLLTRNKALSFDDVKNLLLGNADQNLTFNGTVCEGLQDNVFPNYVFGHGRINALKSVRAQSLAMGHHDISISVLGNPLTRRQFAEIRKRLEQAAEEQLNSEDLIKQADILIQEKYEEKNLTYYRGDDKSLPVFISWGLNNVAKKVHVLLRGEDYLNPQDEHTFIVLKQSSDPNQYTVHSAYIDNVNKIATSAIQWFGNLVEQKKNVKPLLEQMGNNEVQARSIRSSRPLCDWIGFLLLCDGPKNVKPIRKERVYPLPADIEDTDPLVPWMVGGSEEEGAAQNDAGAPKAKRQLPPNSGPVVPVATPVFSAPKPSGSSSGSKAASKILSSSGKSKVKVKAEASKAEVLDNSLDREVKEEKVVVAKPVKQEEEISPPAAKVKEPEGRSFGAYEPKKQTEDSSSSKKKHKRKHRKHMRD</sequence>
<dbReference type="Gene3D" id="3.40.50.200">
    <property type="entry name" value="Peptidase S8/S53 domain"/>
    <property type="match status" value="1"/>
</dbReference>
<evidence type="ECO:0000256" key="2">
    <source>
        <dbReference type="ARBA" id="ARBA00022670"/>
    </source>
</evidence>
<dbReference type="OrthoDB" id="206201at2759"/>
<dbReference type="Proteomes" id="UP000094527">
    <property type="component" value="Unassembled WGS sequence"/>
</dbReference>
<evidence type="ECO:0000313" key="10">
    <source>
        <dbReference type="Proteomes" id="UP000094527"/>
    </source>
</evidence>
<organism evidence="9 10">
    <name type="scientific">Orchesella cincta</name>
    <name type="common">Springtail</name>
    <name type="synonym">Podura cincta</name>
    <dbReference type="NCBI Taxonomy" id="48709"/>
    <lineage>
        <taxon>Eukaryota</taxon>
        <taxon>Metazoa</taxon>
        <taxon>Ecdysozoa</taxon>
        <taxon>Arthropoda</taxon>
        <taxon>Hexapoda</taxon>
        <taxon>Collembola</taxon>
        <taxon>Entomobryomorpha</taxon>
        <taxon>Entomobryoidea</taxon>
        <taxon>Orchesellidae</taxon>
        <taxon>Orchesellinae</taxon>
        <taxon>Orchesella</taxon>
    </lineage>
</organism>
<dbReference type="SUPFAM" id="SSF52743">
    <property type="entry name" value="Subtilisin-like"/>
    <property type="match status" value="1"/>
</dbReference>
<proteinExistence type="inferred from homology"/>
<dbReference type="PROSITE" id="PS51892">
    <property type="entry name" value="SUBTILASE"/>
    <property type="match status" value="1"/>
</dbReference>
<dbReference type="PRINTS" id="PR00723">
    <property type="entry name" value="SUBTILISIN"/>
</dbReference>
<evidence type="ECO:0000256" key="6">
    <source>
        <dbReference type="SAM" id="MobiDB-lite"/>
    </source>
</evidence>
<evidence type="ECO:0000256" key="3">
    <source>
        <dbReference type="ARBA" id="ARBA00022801"/>
    </source>
</evidence>
<keyword evidence="10" id="KW-1185">Reference proteome</keyword>
<feature type="chain" id="PRO_5008904798" evidence="7">
    <location>
        <begin position="17"/>
        <end position="811"/>
    </location>
</feature>
<feature type="compositionally biased region" description="Low complexity" evidence="6">
    <location>
        <begin position="704"/>
        <end position="727"/>
    </location>
</feature>
<accession>A0A1D2N046</accession>
<feature type="compositionally biased region" description="Basic and acidic residues" evidence="6">
    <location>
        <begin position="786"/>
        <end position="796"/>
    </location>
</feature>
<keyword evidence="2 5" id="KW-0645">Protease</keyword>
<feature type="signal peptide" evidence="7">
    <location>
        <begin position="1"/>
        <end position="16"/>
    </location>
</feature>
<dbReference type="PANTHER" id="PTHR43806">
    <property type="entry name" value="PEPTIDASE S8"/>
    <property type="match status" value="1"/>
</dbReference>
<keyword evidence="4 5" id="KW-0720">Serine protease</keyword>
<feature type="domain" description="Peptidase S8/S53" evidence="8">
    <location>
        <begin position="169"/>
        <end position="420"/>
    </location>
</feature>
<protein>
    <submittedName>
        <fullName evidence="9">Bacillopeptidase F</fullName>
    </submittedName>
</protein>
<dbReference type="Pfam" id="PF00082">
    <property type="entry name" value="Peptidase_S8"/>
    <property type="match status" value="1"/>
</dbReference>
<keyword evidence="3 5" id="KW-0378">Hydrolase</keyword>
<evidence type="ECO:0000259" key="8">
    <source>
        <dbReference type="Pfam" id="PF00082"/>
    </source>
</evidence>
<dbReference type="InterPro" id="IPR015500">
    <property type="entry name" value="Peptidase_S8_subtilisin-rel"/>
</dbReference>
<evidence type="ECO:0000256" key="4">
    <source>
        <dbReference type="ARBA" id="ARBA00022825"/>
    </source>
</evidence>
<dbReference type="PROSITE" id="PS00138">
    <property type="entry name" value="SUBTILASE_SER"/>
    <property type="match status" value="1"/>
</dbReference>
<evidence type="ECO:0000256" key="5">
    <source>
        <dbReference type="PROSITE-ProRule" id="PRU01240"/>
    </source>
</evidence>
<feature type="compositionally biased region" description="Basic residues" evidence="6">
    <location>
        <begin position="797"/>
        <end position="811"/>
    </location>
</feature>
<name>A0A1D2N046_ORCCI</name>
<evidence type="ECO:0000256" key="7">
    <source>
        <dbReference type="SAM" id="SignalP"/>
    </source>
</evidence>
<reference evidence="9 10" key="1">
    <citation type="journal article" date="2016" name="Genome Biol. Evol.">
        <title>Gene Family Evolution Reflects Adaptation to Soil Environmental Stressors in the Genome of the Collembolan Orchesella cincta.</title>
        <authorList>
            <person name="Faddeeva-Vakhrusheva A."/>
            <person name="Derks M.F."/>
            <person name="Anvar S.Y."/>
            <person name="Agamennone V."/>
            <person name="Suring W."/>
            <person name="Smit S."/>
            <person name="van Straalen N.M."/>
            <person name="Roelofs D."/>
        </authorList>
    </citation>
    <scope>NUCLEOTIDE SEQUENCE [LARGE SCALE GENOMIC DNA]</scope>
    <source>
        <tissue evidence="9">Mixed pool</tissue>
    </source>
</reference>
<dbReference type="STRING" id="48709.A0A1D2N046"/>
<dbReference type="AlphaFoldDB" id="A0A1D2N046"/>
<dbReference type="EMBL" id="LJIJ01000336">
    <property type="protein sequence ID" value="ODM98663.1"/>
    <property type="molecule type" value="Genomic_DNA"/>
</dbReference>
<feature type="active site" description="Charge relay system" evidence="5">
    <location>
        <position position="384"/>
    </location>
</feature>
<gene>
    <name evidence="9" type="ORF">Ocin01_08016</name>
</gene>
<dbReference type="InterPro" id="IPR023828">
    <property type="entry name" value="Peptidase_S8_Ser-AS"/>
</dbReference>
<dbReference type="GO" id="GO:0004252">
    <property type="term" value="F:serine-type endopeptidase activity"/>
    <property type="evidence" value="ECO:0007669"/>
    <property type="project" value="UniProtKB-UniRule"/>
</dbReference>
<evidence type="ECO:0000256" key="1">
    <source>
        <dbReference type="ARBA" id="ARBA00011073"/>
    </source>
</evidence>
<feature type="region of interest" description="Disordered" evidence="6">
    <location>
        <begin position="672"/>
        <end position="811"/>
    </location>
</feature>